<dbReference type="OrthoDB" id="9762933at2"/>
<evidence type="ECO:0000256" key="8">
    <source>
        <dbReference type="ARBA" id="ARBA00022813"/>
    </source>
</evidence>
<dbReference type="Proteomes" id="UP000426246">
    <property type="component" value="Chromosome"/>
</dbReference>
<evidence type="ECO:0000256" key="7">
    <source>
        <dbReference type="ARBA" id="ARBA00022741"/>
    </source>
</evidence>
<dbReference type="GO" id="GO:0031419">
    <property type="term" value="F:cobalamin binding"/>
    <property type="evidence" value="ECO:0007669"/>
    <property type="project" value="UniProtKB-KW"/>
</dbReference>
<dbReference type="Pfam" id="PF14890">
    <property type="entry name" value="Intein_splicing"/>
    <property type="match status" value="1"/>
</dbReference>
<dbReference type="Pfam" id="PF12637">
    <property type="entry name" value="TSCPD"/>
    <property type="match status" value="1"/>
</dbReference>
<organism evidence="16 17">
    <name type="scientific">Paenibacillus psychroresistens</name>
    <dbReference type="NCBI Taxonomy" id="1778678"/>
    <lineage>
        <taxon>Bacteria</taxon>
        <taxon>Bacillati</taxon>
        <taxon>Bacillota</taxon>
        <taxon>Bacilli</taxon>
        <taxon>Bacillales</taxon>
        <taxon>Paenibacillaceae</taxon>
        <taxon>Paenibacillus</taxon>
    </lineage>
</organism>
<accession>A0A6B8RNE9</accession>
<comment type="similarity">
    <text evidence="2">Belongs to the ribonucleoside diphosphate reductase class-2 family.</text>
</comment>
<evidence type="ECO:0000256" key="2">
    <source>
        <dbReference type="ARBA" id="ARBA00007405"/>
    </source>
</evidence>
<dbReference type="Gene3D" id="3.10.28.10">
    <property type="entry name" value="Homing endonucleases"/>
    <property type="match status" value="1"/>
</dbReference>
<evidence type="ECO:0000313" key="16">
    <source>
        <dbReference type="EMBL" id="QGQ97367.1"/>
    </source>
</evidence>
<dbReference type="SMART" id="SM00305">
    <property type="entry name" value="HintC"/>
    <property type="match status" value="1"/>
</dbReference>
<dbReference type="SUPFAM" id="SSF55608">
    <property type="entry name" value="Homing endonucleases"/>
    <property type="match status" value="1"/>
</dbReference>
<evidence type="ECO:0000256" key="4">
    <source>
        <dbReference type="ARBA" id="ARBA00014409"/>
    </source>
</evidence>
<dbReference type="PROSITE" id="PS50818">
    <property type="entry name" value="INTEIN_C_TER"/>
    <property type="match status" value="1"/>
</dbReference>
<dbReference type="GO" id="GO:0004748">
    <property type="term" value="F:ribonucleoside-diphosphate reductase activity, thioredoxin disulfide as acceptor"/>
    <property type="evidence" value="ECO:0007669"/>
    <property type="project" value="UniProtKB-EC"/>
</dbReference>
<evidence type="ECO:0000313" key="17">
    <source>
        <dbReference type="Proteomes" id="UP000426246"/>
    </source>
</evidence>
<evidence type="ECO:0000256" key="13">
    <source>
        <dbReference type="ARBA" id="ARBA00033050"/>
    </source>
</evidence>
<dbReference type="NCBIfam" id="TIGR01445">
    <property type="entry name" value="intein_Nterm"/>
    <property type="match status" value="1"/>
</dbReference>
<dbReference type="InterPro" id="IPR006141">
    <property type="entry name" value="Intein_N"/>
</dbReference>
<comment type="cofactor">
    <cofactor evidence="1">
        <name>adenosylcob(III)alamin</name>
        <dbReference type="ChEBI" id="CHEBI:18408"/>
    </cofactor>
</comment>
<dbReference type="EC" id="1.17.4.1" evidence="3"/>
<keyword evidence="7" id="KW-0547">Nucleotide-binding</keyword>
<dbReference type="PROSITE" id="PS50819">
    <property type="entry name" value="INTEIN_ENDONUCLEASE"/>
    <property type="match status" value="1"/>
</dbReference>
<dbReference type="PROSITE" id="PS50817">
    <property type="entry name" value="INTEIN_N_TER"/>
    <property type="match status" value="1"/>
</dbReference>
<dbReference type="InterPro" id="IPR004042">
    <property type="entry name" value="Intein_endonuc_central"/>
</dbReference>
<keyword evidence="17" id="KW-1185">Reference proteome</keyword>
<dbReference type="SUPFAM" id="SSF51998">
    <property type="entry name" value="PFL-like glycyl radical enzymes"/>
    <property type="match status" value="1"/>
</dbReference>
<protein>
    <recommendedName>
        <fullName evidence="4">Vitamin B12-dependent ribonucleotide reductase</fullName>
        <ecNumber evidence="3">1.17.4.1</ecNumber>
    </recommendedName>
    <alternativeName>
        <fullName evidence="13">Ribonucleoside-diphosphate reductase NrdJ</fullName>
    </alternativeName>
</protein>
<keyword evidence="10" id="KW-0560">Oxidoreductase</keyword>
<evidence type="ECO:0000256" key="5">
    <source>
        <dbReference type="ARBA" id="ARBA00022628"/>
    </source>
</evidence>
<comment type="catalytic activity">
    <reaction evidence="14">
        <text>a 2'-deoxyribonucleoside 5'-diphosphate + [thioredoxin]-disulfide + H2O = a ribonucleoside 5'-diphosphate + [thioredoxin]-dithiol</text>
        <dbReference type="Rhea" id="RHEA:23252"/>
        <dbReference type="Rhea" id="RHEA-COMP:10698"/>
        <dbReference type="Rhea" id="RHEA-COMP:10700"/>
        <dbReference type="ChEBI" id="CHEBI:15377"/>
        <dbReference type="ChEBI" id="CHEBI:29950"/>
        <dbReference type="ChEBI" id="CHEBI:50058"/>
        <dbReference type="ChEBI" id="CHEBI:57930"/>
        <dbReference type="ChEBI" id="CHEBI:73316"/>
        <dbReference type="EC" id="1.17.4.1"/>
    </reaction>
</comment>
<dbReference type="InterPro" id="IPR024434">
    <property type="entry name" value="TSCPD_dom"/>
</dbReference>
<dbReference type="GO" id="GO:0016539">
    <property type="term" value="P:intein-mediated protein splicing"/>
    <property type="evidence" value="ECO:0007669"/>
    <property type="project" value="InterPro"/>
</dbReference>
<comment type="function">
    <text evidence="12">Catalyzes the reduction of ribonucleotides to deoxyribonucleotides. May function to provide a pool of deoxyribonucleotide precursors for DNA repair during oxygen limitation and/or for immediate growth after restoration of oxygen.</text>
</comment>
<dbReference type="InterPro" id="IPR004860">
    <property type="entry name" value="LAGLIDADG_dom"/>
</dbReference>
<dbReference type="EMBL" id="CP034235">
    <property type="protein sequence ID" value="QGQ97367.1"/>
    <property type="molecule type" value="Genomic_DNA"/>
</dbReference>
<feature type="domain" description="DOD-type homing endonuclease" evidence="15">
    <location>
        <begin position="479"/>
        <end position="618"/>
    </location>
</feature>
<evidence type="ECO:0000256" key="10">
    <source>
        <dbReference type="ARBA" id="ARBA00023002"/>
    </source>
</evidence>
<dbReference type="KEGG" id="ppsc:EHS13_22015"/>
<evidence type="ECO:0000256" key="3">
    <source>
        <dbReference type="ARBA" id="ARBA00012274"/>
    </source>
</evidence>
<evidence type="ECO:0000256" key="1">
    <source>
        <dbReference type="ARBA" id="ARBA00001922"/>
    </source>
</evidence>
<dbReference type="InterPro" id="IPR000788">
    <property type="entry name" value="RNR_lg_C"/>
</dbReference>
<dbReference type="InterPro" id="IPR027434">
    <property type="entry name" value="Homing_endonucl"/>
</dbReference>
<dbReference type="GO" id="GO:0071897">
    <property type="term" value="P:DNA biosynthetic process"/>
    <property type="evidence" value="ECO:0007669"/>
    <property type="project" value="UniProtKB-KW"/>
</dbReference>
<dbReference type="InterPro" id="IPR050862">
    <property type="entry name" value="RdRp_reductase_class-2"/>
</dbReference>
<dbReference type="RefSeq" id="WP_155702470.1">
    <property type="nucleotide sequence ID" value="NZ_CP034235.1"/>
</dbReference>
<dbReference type="Pfam" id="PF14528">
    <property type="entry name" value="LAGLIDADG_3"/>
    <property type="match status" value="1"/>
</dbReference>
<keyword evidence="9" id="KW-0651">Protein splicing</keyword>
<dbReference type="SUPFAM" id="SSF51294">
    <property type="entry name" value="Hedgehog/intein (Hint) domain"/>
    <property type="match status" value="1"/>
</dbReference>
<dbReference type="PANTHER" id="PTHR43371:SF1">
    <property type="entry name" value="RIBONUCLEOSIDE-DIPHOSPHATE REDUCTASE"/>
    <property type="match status" value="1"/>
</dbReference>
<keyword evidence="8" id="KW-0068">Autocatalytic cleavage</keyword>
<reference evidence="17" key="1">
    <citation type="submission" date="2018-11" db="EMBL/GenBank/DDBJ databases">
        <title>Complete genome sequence of Paenibacillus sp. ML311-T8.</title>
        <authorList>
            <person name="Nam Y.-D."/>
            <person name="Kang J."/>
            <person name="Chung W.-H."/>
            <person name="Park Y.S."/>
        </authorList>
    </citation>
    <scope>NUCLEOTIDE SEQUENCE [LARGE SCALE GENOMIC DNA]</scope>
    <source>
        <strain evidence="17">ML311-T8</strain>
    </source>
</reference>
<dbReference type="InterPro" id="IPR006142">
    <property type="entry name" value="INTEIN"/>
</dbReference>
<gene>
    <name evidence="16" type="ORF">EHS13_22015</name>
</gene>
<dbReference type="InterPro" id="IPR030934">
    <property type="entry name" value="Intein_C"/>
</dbReference>
<dbReference type="Gene3D" id="2.170.16.10">
    <property type="entry name" value="Hedgehog/Intein (Hint) domain"/>
    <property type="match status" value="1"/>
</dbReference>
<evidence type="ECO:0000256" key="12">
    <source>
        <dbReference type="ARBA" id="ARBA00025437"/>
    </source>
</evidence>
<keyword evidence="11" id="KW-0170">Cobalt</keyword>
<dbReference type="NCBIfam" id="TIGR01443">
    <property type="entry name" value="intein_Cterm"/>
    <property type="match status" value="1"/>
</dbReference>
<keyword evidence="5" id="KW-0846">Cobalamin</keyword>
<dbReference type="InterPro" id="IPR036844">
    <property type="entry name" value="Hint_dom_sf"/>
</dbReference>
<dbReference type="GO" id="GO:0000166">
    <property type="term" value="F:nucleotide binding"/>
    <property type="evidence" value="ECO:0007669"/>
    <property type="project" value="UniProtKB-KW"/>
</dbReference>
<dbReference type="Gene3D" id="3.20.70.20">
    <property type="match status" value="2"/>
</dbReference>
<sequence>MDTVQTTRLEGLSEKIFLDRYALKDADTNNTKVGDLVLALTKDDAKFPAKEVGEVIKREGNRVSIKLSSGDIIETTIEKLTLTKEKTPDQLWKRLAGAMASVEFTPEKQKEWTDKFKYILQDWKLVPGGRIAAGADASDELTLFNCYVIPSPQDSRGGIMKTLTEMTEIMARGGGVGINLSSLRPRRAIVKGVNGASSGAVSWGGLFSYATGLIEQGGSRRGALMLMINDWHPDLVDFITVKQTAGQVTNANLSVCVSNGFMKAVKEDLDWDLVFPDTNDADYNTLWDGSLEKWKALGKAVKLIQTVKAREVWKIIIESAWKSAEPGVVFMERYNEMSNSWYFNPIICTNPCFHADTRISTEFGLIRIDDLFNKVGMGHFLAATDDRIMNEVQVVNGRSYAVPGTTMRRARVFPTGVKQTLKIELANGMELKVTPDHRILTQLGWKEAKDLTYEDQVYIQSGAGQFAAEDELGRDWGLFLGWLTGDGWISQRGDIGMVFGKEDEEVVARMVEIGLRLTGTEAKVFEREGGTKQVYWWKKHFRDQLLKLGVKQVKAPEKEVPAALFTSTRETVIAFIQGLFSADGTVYENDEMHRSVRLTSASRKLLQDVQLLLLNFGIHGHIYSRAKNNQAQFTYRTIDGVDKSYESKGFFELILSGNNILEFQMQIGFSLLNRKQEALERIARPSRKSEKFISQVKIITEGEAVMVYDVNEPATHSLIANGVVAHNCGEQGLPAWGVCNLAAVNLSKFYDADKQDVAWDELGKVVRYSTRFLDNVIDKTPYHFEENKENQQGERRVGLGTMGLAELMIKLEIRYGSPESLTFLDKLYGYMAKEAYIASAEIAEEKGSFKHFKLDKFLQSGFMKNMVKIYPEVGAAIEKKGMRNVTVITQAPTGSTGTMVGTSTGIEPYFAFEYFRQSRLGYDKQLVPIAQNWLDKHPNQELPDYYVTSMSLSAEDHIRVQAAIQTWVDSSISKTANCPADFTVEETARLYELAFDLGCKGVTIYRDGSRDVQVLSTEKKAAEKESAVAAALPEEELAAEEASANISIKNQEIHDKQYKSRPQILRGATYKVNTPFGMAYITINDLNGIPSEIFLNVGKAGSDVFAMSEALGRVCSLFLRYGDHGNKVNLLIKHLKGIGGSGAIGFGVNRVESIADAVAKSLELHNEGSNNGYVSVVHNPTAPEAATLDYDVTVPSVHTSSTSSKDICPSCGSISLINIEGCKTCSNCGYSKC</sequence>
<dbReference type="CDD" id="cd00081">
    <property type="entry name" value="Hint"/>
    <property type="match status" value="1"/>
</dbReference>
<evidence type="ECO:0000256" key="14">
    <source>
        <dbReference type="ARBA" id="ARBA00047754"/>
    </source>
</evidence>
<dbReference type="PANTHER" id="PTHR43371">
    <property type="entry name" value="VITAMIN B12-DEPENDENT RIBONUCLEOTIDE REDUCTASE"/>
    <property type="match status" value="1"/>
</dbReference>
<dbReference type="PRINTS" id="PR00379">
    <property type="entry name" value="INTEIN"/>
</dbReference>
<proteinExistence type="inferred from homology"/>
<evidence type="ECO:0000256" key="9">
    <source>
        <dbReference type="ARBA" id="ARBA00023000"/>
    </source>
</evidence>
<dbReference type="SMART" id="SM00306">
    <property type="entry name" value="HintN"/>
    <property type="match status" value="1"/>
</dbReference>
<evidence type="ECO:0000256" key="11">
    <source>
        <dbReference type="ARBA" id="ARBA00023285"/>
    </source>
</evidence>
<name>A0A6B8RNE9_9BACL</name>
<keyword evidence="6" id="KW-0237">DNA synthesis</keyword>
<dbReference type="GO" id="GO:0004519">
    <property type="term" value="F:endonuclease activity"/>
    <property type="evidence" value="ECO:0007669"/>
    <property type="project" value="InterPro"/>
</dbReference>
<dbReference type="InterPro" id="IPR003586">
    <property type="entry name" value="Hint_dom_C"/>
</dbReference>
<evidence type="ECO:0000256" key="6">
    <source>
        <dbReference type="ARBA" id="ARBA00022634"/>
    </source>
</evidence>
<dbReference type="AlphaFoldDB" id="A0A6B8RNE9"/>
<evidence type="ECO:0000259" key="15">
    <source>
        <dbReference type="PROSITE" id="PS50819"/>
    </source>
</evidence>
<dbReference type="Pfam" id="PF02867">
    <property type="entry name" value="Ribonuc_red_lgC"/>
    <property type="match status" value="1"/>
</dbReference>
<dbReference type="InterPro" id="IPR003587">
    <property type="entry name" value="Hint_dom_N"/>
</dbReference>